<keyword evidence="8" id="KW-0479">Metal-binding</keyword>
<keyword evidence="10" id="KW-0862">Zinc</keyword>
<reference evidence="17 18" key="1">
    <citation type="submission" date="2018-03" db="EMBL/GenBank/DDBJ databases">
        <authorList>
            <person name="Keele B.F."/>
        </authorList>
    </citation>
    <scope>NUCLEOTIDE SEQUENCE [LARGE SCALE GENOMIC DNA]</scope>
    <source>
        <strain evidence="17 18">IB-3</strain>
    </source>
</reference>
<dbReference type="InterPro" id="IPR027268">
    <property type="entry name" value="Peptidase_M4/M1_CTD_sf"/>
</dbReference>
<dbReference type="InterPro" id="IPR050344">
    <property type="entry name" value="Peptidase_M1_aminopeptidases"/>
</dbReference>
<evidence type="ECO:0000256" key="2">
    <source>
        <dbReference type="ARBA" id="ARBA00001947"/>
    </source>
</evidence>
<feature type="domain" description="Peptidase M1 membrane alanine aminopeptidase" evidence="15">
    <location>
        <begin position="429"/>
        <end position="643"/>
    </location>
</feature>
<organism evidence="17 18">
    <name type="scientific">Nocardioides currus</name>
    <dbReference type="NCBI Taxonomy" id="2133958"/>
    <lineage>
        <taxon>Bacteria</taxon>
        <taxon>Bacillati</taxon>
        <taxon>Actinomycetota</taxon>
        <taxon>Actinomycetes</taxon>
        <taxon>Propionibacteriales</taxon>
        <taxon>Nocardioidaceae</taxon>
        <taxon>Nocardioides</taxon>
    </lineage>
</organism>
<dbReference type="GO" id="GO:0043171">
    <property type="term" value="P:peptide catabolic process"/>
    <property type="evidence" value="ECO:0007669"/>
    <property type="project" value="TreeGrafter"/>
</dbReference>
<feature type="region of interest" description="Disordered" evidence="14">
    <location>
        <begin position="1"/>
        <end position="194"/>
    </location>
</feature>
<evidence type="ECO:0000259" key="15">
    <source>
        <dbReference type="Pfam" id="PF01433"/>
    </source>
</evidence>
<proteinExistence type="inferred from homology"/>
<dbReference type="InterPro" id="IPR042097">
    <property type="entry name" value="Aminopeptidase_N-like_N_sf"/>
</dbReference>
<dbReference type="InterPro" id="IPR024571">
    <property type="entry name" value="ERAP1-like_C_dom"/>
</dbReference>
<feature type="compositionally biased region" description="Basic residues" evidence="14">
    <location>
        <begin position="163"/>
        <end position="176"/>
    </location>
</feature>
<evidence type="ECO:0000256" key="5">
    <source>
        <dbReference type="ARBA" id="ARBA00015611"/>
    </source>
</evidence>
<accession>A0A2R7Z167</accession>
<evidence type="ECO:0000256" key="11">
    <source>
        <dbReference type="ARBA" id="ARBA00023049"/>
    </source>
</evidence>
<protein>
    <recommendedName>
        <fullName evidence="5">Aminopeptidase N</fullName>
        <ecNumber evidence="4">3.4.11.2</ecNumber>
    </recommendedName>
    <alternativeName>
        <fullName evidence="12">Alanine aminopeptidase</fullName>
    </alternativeName>
    <alternativeName>
        <fullName evidence="13">Lysyl aminopeptidase</fullName>
    </alternativeName>
</protein>
<evidence type="ECO:0000256" key="10">
    <source>
        <dbReference type="ARBA" id="ARBA00022833"/>
    </source>
</evidence>
<evidence type="ECO:0000256" key="13">
    <source>
        <dbReference type="ARBA" id="ARBA00031533"/>
    </source>
</evidence>
<evidence type="ECO:0000256" key="3">
    <source>
        <dbReference type="ARBA" id="ARBA00010136"/>
    </source>
</evidence>
<evidence type="ECO:0000256" key="14">
    <source>
        <dbReference type="SAM" id="MobiDB-lite"/>
    </source>
</evidence>
<evidence type="ECO:0000256" key="1">
    <source>
        <dbReference type="ARBA" id="ARBA00000098"/>
    </source>
</evidence>
<dbReference type="Proteomes" id="UP000244867">
    <property type="component" value="Unassembled WGS sequence"/>
</dbReference>
<feature type="compositionally biased region" description="Basic and acidic residues" evidence="14">
    <location>
        <begin position="51"/>
        <end position="79"/>
    </location>
</feature>
<comment type="similarity">
    <text evidence="3">Belongs to the peptidase M1 family.</text>
</comment>
<feature type="domain" description="ERAP1-like C-terminal" evidence="16">
    <location>
        <begin position="707"/>
        <end position="956"/>
    </location>
</feature>
<evidence type="ECO:0000313" key="17">
    <source>
        <dbReference type="EMBL" id="PUA82365.1"/>
    </source>
</evidence>
<keyword evidence="9" id="KW-0378">Hydrolase</keyword>
<sequence length="1019" mass="109777">MAAAVAVRGLDRQGRRRARDRPPTDGLGPAVGDGGPQLQRDDPARGQTARRAVDARVDPRGLRHPRRLDPQGARDDGARATHRRARPPPGHRPAARAGARDGAGGRRGRCRPGPLAGLPQRVARDRPEHADGRHRHRLGAGPRADDRRPRPGAADGLHGPGPGRHRPHRRRRRAARRLSDPPEGPPGDPPGAIRWAITGRATTPLLPTVSRVPSLTLAEARERAALISDVAYDIHLDLTSREHAVVTTRVTFACRAPGSSTFLELADATEVVVEGAHGAAYDDGRILLRDLAARNDVTVTARMPYVTTGNGLHTFTDPADGEVYVSAYTGMDIAQRVYACFDQMDLKAPLTVSVTAPSAWTVISNGIATRDGDLWTFTTTPLLPTSMLVVCAGPWVSRTWEHAGLPMGWHARASMERLLDRDLADLRAVTERCLDHYTEAFTEPMPFDSYDQVMAPELNWGAMETAGAVTFRDELLTPGPPSAMDVLWRDNTIAHEMAHMWFGNLVTMTWWEDSWLSESFAEFMGSDVVRRITGARDPDIADTVARTPLGYLADGRRSAHPVAEDAEAMVDVDTAFGNFDMITYAKGGAVLRQLVHWLGHDAFLAGVNRYLTAHAFGNATLADFLAALDAVSDRDVRGWAEQWLRASGFDTIEVTRDGDVPVVRRIGTRAHRLSVAAFSADGEAIAARPLDLADEPVRLDDLAGCAVVPNAGAETFAASSLDPRTWEVVRTRLGTIADPVTRAGLWWTAVAAARRGELAMPDLLTLVADHLPGERHPAVAEGVLELVVDQVVPLLDPAGLDRALDVIARACRGLLAADPDPSIALAAARRLAEVSTDATELAGWLSSGVAPAGVAVDQSLRWRVVTRLVTLGGSPSLVDEELARDASAAGAVAARTARAAVPDAAHKGAAWLTLFGTELSNREFTATSDGFWSAGQHALVAPYLRRYAQQVPALVARRGQAYAEVAGRLAFPRLPLPTADLRVLRDAVAAQVETGRLHPTLARAWVDEVDDLDVALALR</sequence>
<dbReference type="AlphaFoldDB" id="A0A2R7Z167"/>
<dbReference type="PANTHER" id="PTHR11533:SF174">
    <property type="entry name" value="PUROMYCIN-SENSITIVE AMINOPEPTIDASE-RELATED"/>
    <property type="match status" value="1"/>
</dbReference>
<dbReference type="EMBL" id="PYXZ01000001">
    <property type="protein sequence ID" value="PUA82365.1"/>
    <property type="molecule type" value="Genomic_DNA"/>
</dbReference>
<dbReference type="GO" id="GO:0070006">
    <property type="term" value="F:metalloaminopeptidase activity"/>
    <property type="evidence" value="ECO:0007669"/>
    <property type="project" value="TreeGrafter"/>
</dbReference>
<dbReference type="GO" id="GO:0005737">
    <property type="term" value="C:cytoplasm"/>
    <property type="evidence" value="ECO:0007669"/>
    <property type="project" value="TreeGrafter"/>
</dbReference>
<dbReference type="GO" id="GO:0042277">
    <property type="term" value="F:peptide binding"/>
    <property type="evidence" value="ECO:0007669"/>
    <property type="project" value="TreeGrafter"/>
</dbReference>
<comment type="caution">
    <text evidence="17">The sequence shown here is derived from an EMBL/GenBank/DDBJ whole genome shotgun (WGS) entry which is preliminary data.</text>
</comment>
<dbReference type="Pfam" id="PF01433">
    <property type="entry name" value="Peptidase_M1"/>
    <property type="match status" value="1"/>
</dbReference>
<keyword evidence="11" id="KW-0482">Metalloprotease</keyword>
<evidence type="ECO:0000256" key="9">
    <source>
        <dbReference type="ARBA" id="ARBA00022801"/>
    </source>
</evidence>
<evidence type="ECO:0000256" key="6">
    <source>
        <dbReference type="ARBA" id="ARBA00022438"/>
    </source>
</evidence>
<keyword evidence="7" id="KW-0645">Protease</keyword>
<dbReference type="PRINTS" id="PR00756">
    <property type="entry name" value="ALADIPTASE"/>
</dbReference>
<dbReference type="SUPFAM" id="SSF55486">
    <property type="entry name" value="Metalloproteases ('zincins'), catalytic domain"/>
    <property type="match status" value="1"/>
</dbReference>
<dbReference type="SUPFAM" id="SSF63737">
    <property type="entry name" value="Leukotriene A4 hydrolase N-terminal domain"/>
    <property type="match status" value="1"/>
</dbReference>
<dbReference type="GO" id="GO:0005615">
    <property type="term" value="C:extracellular space"/>
    <property type="evidence" value="ECO:0007669"/>
    <property type="project" value="TreeGrafter"/>
</dbReference>
<dbReference type="GO" id="GO:0016020">
    <property type="term" value="C:membrane"/>
    <property type="evidence" value="ECO:0007669"/>
    <property type="project" value="TreeGrafter"/>
</dbReference>
<dbReference type="InterPro" id="IPR014782">
    <property type="entry name" value="Peptidase_M1_dom"/>
</dbReference>
<comment type="catalytic activity">
    <reaction evidence="1">
        <text>Release of an N-terminal amino acid, Xaa-|-Yaa- from a peptide, amide or arylamide. Xaa is preferably Ala, but may be most amino acids including Pro (slow action). When a terminal hydrophobic residue is followed by a prolyl residue, the two may be released as an intact Xaa-Pro dipeptide.</text>
        <dbReference type="EC" id="3.4.11.2"/>
    </reaction>
</comment>
<feature type="compositionally biased region" description="Basic and acidic residues" evidence="14">
    <location>
        <begin position="122"/>
        <end position="131"/>
    </location>
</feature>
<evidence type="ECO:0000313" key="18">
    <source>
        <dbReference type="Proteomes" id="UP000244867"/>
    </source>
</evidence>
<name>A0A2R7Z167_9ACTN</name>
<keyword evidence="6 17" id="KW-0031">Aminopeptidase</keyword>
<keyword evidence="18" id="KW-1185">Reference proteome</keyword>
<dbReference type="NCBIfam" id="TIGR02412">
    <property type="entry name" value="pepN_strep_liv"/>
    <property type="match status" value="1"/>
</dbReference>
<dbReference type="Gene3D" id="2.60.40.1730">
    <property type="entry name" value="tricorn interacting facor f3 domain"/>
    <property type="match status" value="1"/>
</dbReference>
<evidence type="ECO:0000256" key="7">
    <source>
        <dbReference type="ARBA" id="ARBA00022670"/>
    </source>
</evidence>
<evidence type="ECO:0000256" key="8">
    <source>
        <dbReference type="ARBA" id="ARBA00022723"/>
    </source>
</evidence>
<dbReference type="EC" id="3.4.11.2" evidence="4"/>
<dbReference type="GO" id="GO:0008270">
    <property type="term" value="F:zinc ion binding"/>
    <property type="evidence" value="ECO:0007669"/>
    <property type="project" value="InterPro"/>
</dbReference>
<dbReference type="GO" id="GO:0006508">
    <property type="term" value="P:proteolysis"/>
    <property type="evidence" value="ECO:0007669"/>
    <property type="project" value="UniProtKB-KW"/>
</dbReference>
<dbReference type="Gene3D" id="1.10.390.10">
    <property type="entry name" value="Neutral Protease Domain 2"/>
    <property type="match status" value="1"/>
</dbReference>
<dbReference type="CDD" id="cd09602">
    <property type="entry name" value="M1_APN"/>
    <property type="match status" value="1"/>
</dbReference>
<comment type="cofactor">
    <cofactor evidence="2">
        <name>Zn(2+)</name>
        <dbReference type="ChEBI" id="CHEBI:29105"/>
    </cofactor>
</comment>
<dbReference type="InterPro" id="IPR012778">
    <property type="entry name" value="Pept_M1_aminopeptidase"/>
</dbReference>
<dbReference type="InterPro" id="IPR001930">
    <property type="entry name" value="Peptidase_M1"/>
</dbReference>
<evidence type="ECO:0000259" key="16">
    <source>
        <dbReference type="Pfam" id="PF11838"/>
    </source>
</evidence>
<dbReference type="Pfam" id="PF11838">
    <property type="entry name" value="ERAP1_C"/>
    <property type="match status" value="1"/>
</dbReference>
<evidence type="ECO:0000256" key="4">
    <source>
        <dbReference type="ARBA" id="ARBA00012564"/>
    </source>
</evidence>
<evidence type="ECO:0000256" key="12">
    <source>
        <dbReference type="ARBA" id="ARBA00029811"/>
    </source>
</evidence>
<gene>
    <name evidence="17" type="primary">pepN</name>
    <name evidence="17" type="ORF">C7S10_01015</name>
</gene>
<dbReference type="GO" id="GO:0016285">
    <property type="term" value="F:alanyl aminopeptidase activity"/>
    <property type="evidence" value="ECO:0007669"/>
    <property type="project" value="UniProtKB-EC"/>
</dbReference>
<dbReference type="PANTHER" id="PTHR11533">
    <property type="entry name" value="PROTEASE M1 ZINC METALLOPROTEASE"/>
    <property type="match status" value="1"/>
</dbReference>